<dbReference type="Proteomes" id="UP000094801">
    <property type="component" value="Unassembled WGS sequence"/>
</dbReference>
<gene>
    <name evidence="1" type="ORF">CANARDRAFT_69282</name>
</gene>
<reference evidence="2" key="1">
    <citation type="submission" date="2016-04" db="EMBL/GenBank/DDBJ databases">
        <title>Comparative genomics of biotechnologically important yeasts.</title>
        <authorList>
            <consortium name="DOE Joint Genome Institute"/>
            <person name="Riley R."/>
            <person name="Haridas S."/>
            <person name="Wolfe K.H."/>
            <person name="Lopes M.R."/>
            <person name="Hittinger C.T."/>
            <person name="Goker M."/>
            <person name="Salamov A."/>
            <person name="Wisecaver J."/>
            <person name="Long T.M."/>
            <person name="Aerts A.L."/>
            <person name="Barry K."/>
            <person name="Choi C."/>
            <person name="Clum A."/>
            <person name="Coughlan A.Y."/>
            <person name="Deshpande S."/>
            <person name="Douglass A.P."/>
            <person name="Hanson S.J."/>
            <person name="Klenk H.-P."/>
            <person name="Labutti K."/>
            <person name="Lapidus A."/>
            <person name="Lindquist E."/>
            <person name="Lipzen A."/>
            <person name="Meier-Kolthoff J.P."/>
            <person name="Ohm R.A."/>
            <person name="Otillar R.P."/>
            <person name="Pangilinan J."/>
            <person name="Peng Y."/>
            <person name="Rokas A."/>
            <person name="Rosa C.A."/>
            <person name="Scheuner C."/>
            <person name="Sibirny A.A."/>
            <person name="Slot J.C."/>
            <person name="Stielow J.B."/>
            <person name="Sun H."/>
            <person name="Kurtzman C.P."/>
            <person name="Blackwell M."/>
            <person name="Grigoriev I.V."/>
            <person name="Jeffries T.W."/>
        </authorList>
    </citation>
    <scope>NUCLEOTIDE SEQUENCE [LARGE SCALE GENOMIC DNA]</scope>
    <source>
        <strain evidence="2">NRRL YB-2248</strain>
    </source>
</reference>
<dbReference type="AlphaFoldDB" id="A0A1E4SXM2"/>
<organism evidence="1 2">
    <name type="scientific">[Candida] arabinofermentans NRRL YB-2248</name>
    <dbReference type="NCBI Taxonomy" id="983967"/>
    <lineage>
        <taxon>Eukaryota</taxon>
        <taxon>Fungi</taxon>
        <taxon>Dikarya</taxon>
        <taxon>Ascomycota</taxon>
        <taxon>Saccharomycotina</taxon>
        <taxon>Pichiomycetes</taxon>
        <taxon>Pichiales</taxon>
        <taxon>Pichiaceae</taxon>
        <taxon>Ogataea</taxon>
        <taxon>Ogataea/Candida clade</taxon>
    </lineage>
</organism>
<proteinExistence type="predicted"/>
<accession>A0A1E4SXM2</accession>
<evidence type="ECO:0000313" key="2">
    <source>
        <dbReference type="Proteomes" id="UP000094801"/>
    </source>
</evidence>
<protein>
    <submittedName>
        <fullName evidence="1">Uncharacterized protein</fullName>
    </submittedName>
</protein>
<evidence type="ECO:0000313" key="1">
    <source>
        <dbReference type="EMBL" id="ODV84239.1"/>
    </source>
</evidence>
<keyword evidence="2" id="KW-1185">Reference proteome</keyword>
<sequence>MPNDIKTPQGTQKISNVCSSGYRSMGVQHVYKMIRLSITAKTKNSIALRQAFISWIMSSKNKFCASTYVSYWSAVANFVPKPVKVYFGFNPQGSTLSIL</sequence>
<name>A0A1E4SXM2_9ASCO</name>
<dbReference type="EMBL" id="KV453858">
    <property type="protein sequence ID" value="ODV84239.1"/>
    <property type="molecule type" value="Genomic_DNA"/>
</dbReference>